<dbReference type="Pfam" id="PF04123">
    <property type="entry name" value="DUF373"/>
    <property type="match status" value="1"/>
</dbReference>
<organism evidence="2 3">
    <name type="scientific">Thermocladium modestius</name>
    <dbReference type="NCBI Taxonomy" id="62609"/>
    <lineage>
        <taxon>Archaea</taxon>
        <taxon>Thermoproteota</taxon>
        <taxon>Thermoprotei</taxon>
        <taxon>Thermoproteales</taxon>
        <taxon>Thermoproteaceae</taxon>
        <taxon>Thermocladium</taxon>
    </lineage>
</organism>
<keyword evidence="1" id="KW-1133">Transmembrane helix</keyword>
<reference evidence="2" key="1">
    <citation type="journal article" date="2014" name="Int. J. Syst. Evol. Microbiol.">
        <title>Complete genome sequence of Corynebacterium casei LMG S-19264T (=DSM 44701T), isolated from a smear-ripened cheese.</title>
        <authorList>
            <consortium name="US DOE Joint Genome Institute (JGI-PGF)"/>
            <person name="Walter F."/>
            <person name="Albersmeier A."/>
            <person name="Kalinowski J."/>
            <person name="Ruckert C."/>
        </authorList>
    </citation>
    <scope>NUCLEOTIDE SEQUENCE</scope>
    <source>
        <strain evidence="2">JCM 10088</strain>
    </source>
</reference>
<dbReference type="AlphaFoldDB" id="A0A830GVJ1"/>
<feature type="transmembrane region" description="Helical" evidence="1">
    <location>
        <begin position="322"/>
        <end position="341"/>
    </location>
</feature>
<accession>A0A830GVJ1</accession>
<dbReference type="OrthoDB" id="31282at2157"/>
<gene>
    <name evidence="2" type="ORF">GCM10007981_06350</name>
</gene>
<feature type="transmembrane region" description="Helical" evidence="1">
    <location>
        <begin position="255"/>
        <end position="278"/>
    </location>
</feature>
<name>A0A830GVJ1_9CREN</name>
<keyword evidence="3" id="KW-1185">Reference proteome</keyword>
<evidence type="ECO:0000256" key="1">
    <source>
        <dbReference type="SAM" id="Phobius"/>
    </source>
</evidence>
<keyword evidence="1" id="KW-0812">Transmembrane</keyword>
<sequence length="351" mass="38640">MSNVSKILILCVDIDDDVGERLGVRTPVIGREDVLKVAMDYILRYPDDSDANAIFGAIQLYDSMKTSFGENNIEVALVAGSSKGDVMANMKVLREVSDVIGKFNADGIVLVSDGPSDEAAADVIRSIRPIISIKRIVVKQTRGFEEVAVLTRYYILKALMEPQLRKYTVGLPALIILIYAAWLFIPLSIKGLVSSILLLSIGMGLLGFALNIHKPIVKFARSYEVTFFLSIVSSFLLAIYVAIDLVVLRSPLSSLISPGFTLINAMGFVLGIIVGVNAMEIYSKSRMLPYGHVVAISMVSPLFILISLAYGFINGIIQLDVILAYMLIYFAVNLVVLLTLVEVRRRRRHYA</sequence>
<feature type="transmembrane region" description="Helical" evidence="1">
    <location>
        <begin position="290"/>
        <end position="310"/>
    </location>
</feature>
<feature type="transmembrane region" description="Helical" evidence="1">
    <location>
        <begin position="191"/>
        <end position="213"/>
    </location>
</feature>
<dbReference type="EMBL" id="BMNL01000001">
    <property type="protein sequence ID" value="GGP20020.1"/>
    <property type="molecule type" value="Genomic_DNA"/>
</dbReference>
<protein>
    <submittedName>
        <fullName evidence="2">Multidrug ABC transporter permease</fullName>
    </submittedName>
</protein>
<evidence type="ECO:0000313" key="3">
    <source>
        <dbReference type="Proteomes" id="UP000610960"/>
    </source>
</evidence>
<dbReference type="PANTHER" id="PTHR38815">
    <property type="entry name" value="HYPOTHETICAL MEMBRANE PROTEIN, CONSERVED, DUF373 FAMILY"/>
    <property type="match status" value="1"/>
</dbReference>
<reference evidence="2" key="2">
    <citation type="submission" date="2020-09" db="EMBL/GenBank/DDBJ databases">
        <authorList>
            <person name="Sun Q."/>
            <person name="Ohkuma M."/>
        </authorList>
    </citation>
    <scope>NUCLEOTIDE SEQUENCE</scope>
    <source>
        <strain evidence="2">JCM 10088</strain>
    </source>
</reference>
<comment type="caution">
    <text evidence="2">The sequence shown here is derived from an EMBL/GenBank/DDBJ whole genome shotgun (WGS) entry which is preliminary data.</text>
</comment>
<dbReference type="InterPro" id="IPR007254">
    <property type="entry name" value="DUF373"/>
</dbReference>
<feature type="transmembrane region" description="Helical" evidence="1">
    <location>
        <begin position="167"/>
        <end position="185"/>
    </location>
</feature>
<evidence type="ECO:0000313" key="2">
    <source>
        <dbReference type="EMBL" id="GGP20020.1"/>
    </source>
</evidence>
<keyword evidence="1" id="KW-0472">Membrane</keyword>
<dbReference type="RefSeq" id="WP_188595977.1">
    <property type="nucleotide sequence ID" value="NZ_BMNL01000001.1"/>
</dbReference>
<proteinExistence type="predicted"/>
<dbReference type="PANTHER" id="PTHR38815:SF1">
    <property type="entry name" value="DUF373 FAMILY PROTEIN"/>
    <property type="match status" value="1"/>
</dbReference>
<dbReference type="Proteomes" id="UP000610960">
    <property type="component" value="Unassembled WGS sequence"/>
</dbReference>
<feature type="transmembrane region" description="Helical" evidence="1">
    <location>
        <begin position="225"/>
        <end position="243"/>
    </location>
</feature>